<dbReference type="InterPro" id="IPR007420">
    <property type="entry name" value="DUF465"/>
</dbReference>
<name>A0A380N099_9GAMM</name>
<accession>A0A380N099</accession>
<dbReference type="InterPro" id="IPR038444">
    <property type="entry name" value="DUF465_sf"/>
</dbReference>
<dbReference type="Gene3D" id="6.10.280.50">
    <property type="match status" value="1"/>
</dbReference>
<dbReference type="Pfam" id="PF04325">
    <property type="entry name" value="DUF465"/>
    <property type="match status" value="1"/>
</dbReference>
<sequence length="76" mass="9085">MLPEYRDLIAQLRQSDNHFARLFDEHNALDEDINRLMKDPVAAPRDLEIEEMKKKKLALKDQIYAYLQKKEKEQQG</sequence>
<dbReference type="OrthoDB" id="5616367at2"/>
<dbReference type="EMBL" id="UHIA01000004">
    <property type="protein sequence ID" value="SUO98235.1"/>
    <property type="molecule type" value="Genomic_DNA"/>
</dbReference>
<protein>
    <submittedName>
        <fullName evidence="1">Uncharacterized protein conserved in bacteria</fullName>
    </submittedName>
</protein>
<evidence type="ECO:0000313" key="1">
    <source>
        <dbReference type="EMBL" id="SUO98235.1"/>
    </source>
</evidence>
<proteinExistence type="predicted"/>
<reference evidence="1 2" key="1">
    <citation type="submission" date="2018-06" db="EMBL/GenBank/DDBJ databases">
        <authorList>
            <consortium name="Pathogen Informatics"/>
            <person name="Doyle S."/>
        </authorList>
    </citation>
    <scope>NUCLEOTIDE SEQUENCE [LARGE SCALE GENOMIC DNA]</scope>
    <source>
        <strain evidence="1 2">NCTC10717</strain>
    </source>
</reference>
<dbReference type="Proteomes" id="UP000254575">
    <property type="component" value="Unassembled WGS sequence"/>
</dbReference>
<dbReference type="RefSeq" id="WP_115219087.1">
    <property type="nucleotide sequence ID" value="NZ_UHIA01000004.1"/>
</dbReference>
<organism evidence="1 2">
    <name type="scientific">Suttonella indologenes</name>
    <dbReference type="NCBI Taxonomy" id="13276"/>
    <lineage>
        <taxon>Bacteria</taxon>
        <taxon>Pseudomonadati</taxon>
        <taxon>Pseudomonadota</taxon>
        <taxon>Gammaproteobacteria</taxon>
        <taxon>Cardiobacteriales</taxon>
        <taxon>Cardiobacteriaceae</taxon>
        <taxon>Suttonella</taxon>
    </lineage>
</organism>
<evidence type="ECO:0000313" key="2">
    <source>
        <dbReference type="Proteomes" id="UP000254575"/>
    </source>
</evidence>
<dbReference type="AlphaFoldDB" id="A0A380N099"/>
<keyword evidence="2" id="KW-1185">Reference proteome</keyword>
<gene>
    <name evidence="1" type="ORF">NCTC10717_01976</name>
</gene>